<evidence type="ECO:0000259" key="1">
    <source>
        <dbReference type="Pfam" id="PF20335"/>
    </source>
</evidence>
<dbReference type="EMBL" id="NFZS01000004">
    <property type="protein sequence ID" value="RAO75881.1"/>
    <property type="molecule type" value="Genomic_DNA"/>
</dbReference>
<dbReference type="Proteomes" id="UP000248926">
    <property type="component" value="Unassembled WGS sequence"/>
</dbReference>
<sequence length="177" mass="19640">MTSSDDDFESSHHFHDDGDSSLEAQVWQLLLLINPGDDDTAFQQFAGYRDVVGDTPDDDVDVAQAVGQVADWRSTFHVGADDTRALVQALDELSARWNIDIDWDGDPDDDDFHADVDAAELIGTAYDNLAPHGYTLWVRDTDDDSLAGWMTLSRDTEAMRELATELGVHLRRGNELG</sequence>
<proteinExistence type="predicted"/>
<feature type="domain" description="DUF6630" evidence="1">
    <location>
        <begin position="26"/>
        <end position="171"/>
    </location>
</feature>
<dbReference type="RefSeq" id="WP_111984340.1">
    <property type="nucleotide sequence ID" value="NZ_NFZS01000004.1"/>
</dbReference>
<protein>
    <recommendedName>
        <fullName evidence="1">DUF6630 domain-containing protein</fullName>
    </recommendedName>
</protein>
<evidence type="ECO:0000313" key="3">
    <source>
        <dbReference type="Proteomes" id="UP000248926"/>
    </source>
</evidence>
<evidence type="ECO:0000313" key="2">
    <source>
        <dbReference type="EMBL" id="RAO75881.1"/>
    </source>
</evidence>
<dbReference type="InterPro" id="IPR046582">
    <property type="entry name" value="DUF6630"/>
</dbReference>
<dbReference type="Pfam" id="PF20335">
    <property type="entry name" value="DUF6630"/>
    <property type="match status" value="1"/>
</dbReference>
<name>A0A328P3L9_9GAMM</name>
<organism evidence="2 3">
    <name type="scientific">Dyella jiangningensis</name>
    <dbReference type="NCBI Taxonomy" id="1379159"/>
    <lineage>
        <taxon>Bacteria</taxon>
        <taxon>Pseudomonadati</taxon>
        <taxon>Pseudomonadota</taxon>
        <taxon>Gammaproteobacteria</taxon>
        <taxon>Lysobacterales</taxon>
        <taxon>Rhodanobacteraceae</taxon>
        <taxon>Dyella</taxon>
    </lineage>
</organism>
<accession>A0A328P3L9</accession>
<dbReference type="OrthoDB" id="8969087at2"/>
<dbReference type="AlphaFoldDB" id="A0A328P3L9"/>
<gene>
    <name evidence="2" type="ORF">CA260_17790</name>
</gene>
<keyword evidence="3" id="KW-1185">Reference proteome</keyword>
<comment type="caution">
    <text evidence="2">The sequence shown here is derived from an EMBL/GenBank/DDBJ whole genome shotgun (WGS) entry which is preliminary data.</text>
</comment>
<reference evidence="2 3" key="1">
    <citation type="journal article" date="2018" name="Genet. Mol. Biol.">
        <title>The genome sequence of Dyella jiangningensis FCAV SCS01 from a lignocellulose-decomposing microbial consortium metagenome reveals potential for biotechnological applications.</title>
        <authorList>
            <person name="Desiderato J.G."/>
            <person name="Alvarenga D.O."/>
            <person name="Constancio M.T.L."/>
            <person name="Alves L.M.C."/>
            <person name="Varani A.M."/>
        </authorList>
    </citation>
    <scope>NUCLEOTIDE SEQUENCE [LARGE SCALE GENOMIC DNA]</scope>
    <source>
        <strain evidence="2 3">FCAV SCS01</strain>
    </source>
</reference>